<dbReference type="SUPFAM" id="SSF55874">
    <property type="entry name" value="ATPase domain of HSP90 chaperone/DNA topoisomerase II/histidine kinase"/>
    <property type="match status" value="1"/>
</dbReference>
<dbReference type="Pfam" id="PF00072">
    <property type="entry name" value="Response_reg"/>
    <property type="match status" value="1"/>
</dbReference>
<keyword evidence="20" id="KW-1185">Reference proteome</keyword>
<evidence type="ECO:0000256" key="8">
    <source>
        <dbReference type="ARBA" id="ARBA00022741"/>
    </source>
</evidence>
<evidence type="ECO:0000256" key="6">
    <source>
        <dbReference type="ARBA" id="ARBA00022679"/>
    </source>
</evidence>
<keyword evidence="12" id="KW-0902">Two-component regulatory system</keyword>
<dbReference type="SMART" id="SM00388">
    <property type="entry name" value="HisKA"/>
    <property type="match status" value="1"/>
</dbReference>
<dbReference type="GO" id="GO:0009927">
    <property type="term" value="F:histidine phosphotransfer kinase activity"/>
    <property type="evidence" value="ECO:0007669"/>
    <property type="project" value="TreeGrafter"/>
</dbReference>
<dbReference type="FunFam" id="3.30.565.10:FF:000006">
    <property type="entry name" value="Sensor histidine kinase WalK"/>
    <property type="match status" value="1"/>
</dbReference>
<comment type="subcellular location">
    <subcellularLocation>
        <location evidence="2">Cell membrane</location>
        <topology evidence="2">Multi-pass membrane protein</topology>
    </subcellularLocation>
</comment>
<dbReference type="CDD" id="cd16922">
    <property type="entry name" value="HATPase_EvgS-ArcB-TorS-like"/>
    <property type="match status" value="1"/>
</dbReference>
<dbReference type="OrthoDB" id="9795133at2"/>
<dbReference type="Gene3D" id="1.10.287.130">
    <property type="match status" value="1"/>
</dbReference>
<dbReference type="InterPro" id="IPR000014">
    <property type="entry name" value="PAS"/>
</dbReference>
<feature type="transmembrane region" description="Helical" evidence="14">
    <location>
        <begin position="324"/>
        <end position="343"/>
    </location>
</feature>
<dbReference type="Pfam" id="PF21623">
    <property type="entry name" value="HK_sensor_dom_bact"/>
    <property type="match status" value="1"/>
</dbReference>
<evidence type="ECO:0000256" key="3">
    <source>
        <dbReference type="ARBA" id="ARBA00012438"/>
    </source>
</evidence>
<sequence>MIQRDIQRYALASAALVAAISFGLAWMVHDRQREQVVASAANDAVADLRAGLARFQGEVAALRAQIISLSGTPPLAGIARAEENDGYDPEERTPLSLWKDRLARIGIGLMHGSPALAQVRLLGPEGRELVRVERRGDTYVTPGDERLQDKSGRDYFRAARDLPPGGVHVSALDLNIENGVAERPPNPVIRVAMPVHRTDGGLIGVLVLNVSMRKALDDLRAQFDPDVTFMIASPTGLTLSANGEQAFAEERGGERAIPDLVAQARAAPGASFATLVNLAGGELAGAAAQGFVMNDAPGAPVHAALVVRTRTGALAATRRLLTEAVIAVIALSAAAALAILLFARQLSLPLMRLTEATRELAAGRSPSDVAWPLASVAEIEELTGVLRDMAFAAQARESAAVEREGKLRAVFDTSTNAFVTSDGAGRIEDVNAAALAMFSYRREELIGADIALLMTERDASRHHAYLERCLRTGELRMIGANRREVARRRDGTEFPIRLDITRQERGGAHVFTAMIEDMSQLERNERAKGEFISMVSHELRTPLAAIKGALGLIRSRHMEELSPKPARMVELAASNCVRLVKLINDLLDIERIEAGKLRLDRIRFELHDLAARVAEESRPMAAVRTIELRLAPAQGRAPMQGDPDRIGQVIANLISNAVKFSDAGDAVDLAVEERDGRWRLSVRDNGPGVPSELRGRIFGKFMQAESGDHRRTGGSGLGLSISKAIVEAHDGRIGYDSVEGRGSTFWFELPAPEHAPMPERDAPQPAEARRCVLVCEDRSGRLASTAGVCADLGYDTVRVFSVDAFNAIATDLRVDACIVDLASSWTIEMVEEIARDPRLDHVRIILRTEADLDTGLAGALVPVADVVPVPIDSPRFAKAVRRAVRGRVAGTPVILHVEDEPDQHVLLADMLDDLARIEVAATCAEATRMLRDGVYDLVILDLNMPDGRGEALLDIIAQRPDHTPEVLIHSIEDAPAAQLARVAQGLVKSRLTPERLREQVSRLLARGGAEATGGNAAQEARNDA</sequence>
<dbReference type="GO" id="GO:0006355">
    <property type="term" value="P:regulation of DNA-templated transcription"/>
    <property type="evidence" value="ECO:0007669"/>
    <property type="project" value="InterPro"/>
</dbReference>
<evidence type="ECO:0000256" key="11">
    <source>
        <dbReference type="ARBA" id="ARBA00022989"/>
    </source>
</evidence>
<dbReference type="GO" id="GO:0000155">
    <property type="term" value="F:phosphorelay sensor kinase activity"/>
    <property type="evidence" value="ECO:0007669"/>
    <property type="project" value="InterPro"/>
</dbReference>
<dbReference type="InterPro" id="IPR029151">
    <property type="entry name" value="Sensor-like_sf"/>
</dbReference>
<evidence type="ECO:0000313" key="20">
    <source>
        <dbReference type="Proteomes" id="UP000199118"/>
    </source>
</evidence>
<dbReference type="SMART" id="SM00387">
    <property type="entry name" value="HATPase_c"/>
    <property type="match status" value="1"/>
</dbReference>
<dbReference type="SUPFAM" id="SSF52172">
    <property type="entry name" value="CheY-like"/>
    <property type="match status" value="2"/>
</dbReference>
<evidence type="ECO:0000256" key="7">
    <source>
        <dbReference type="ARBA" id="ARBA00022692"/>
    </source>
</evidence>
<dbReference type="Gene3D" id="3.30.450.20">
    <property type="entry name" value="PAS domain"/>
    <property type="match status" value="2"/>
</dbReference>
<dbReference type="InterPro" id="IPR003661">
    <property type="entry name" value="HisK_dim/P_dom"/>
</dbReference>
<dbReference type="SUPFAM" id="SSF47384">
    <property type="entry name" value="Homodimeric domain of signal transducing histidine kinase"/>
    <property type="match status" value="1"/>
</dbReference>
<dbReference type="InterPro" id="IPR048760">
    <property type="entry name" value="VP0354-like_sensor_dom"/>
</dbReference>
<feature type="modified residue" description="4-aspartylphosphate" evidence="13">
    <location>
        <position position="820"/>
    </location>
</feature>
<evidence type="ECO:0000256" key="13">
    <source>
        <dbReference type="PROSITE-ProRule" id="PRU00169"/>
    </source>
</evidence>
<evidence type="ECO:0000259" key="18">
    <source>
        <dbReference type="PROSITE" id="PS50885"/>
    </source>
</evidence>
<dbReference type="CDD" id="cd00156">
    <property type="entry name" value="REC"/>
    <property type="match status" value="1"/>
</dbReference>
<dbReference type="InterPro" id="IPR003594">
    <property type="entry name" value="HATPase_dom"/>
</dbReference>
<dbReference type="CDD" id="cd00130">
    <property type="entry name" value="PAS"/>
    <property type="match status" value="1"/>
</dbReference>
<dbReference type="SMART" id="SM00091">
    <property type="entry name" value="PAS"/>
    <property type="match status" value="1"/>
</dbReference>
<evidence type="ECO:0000313" key="19">
    <source>
        <dbReference type="EMBL" id="SDW14590.1"/>
    </source>
</evidence>
<dbReference type="Pfam" id="PF02518">
    <property type="entry name" value="HATPase_c"/>
    <property type="match status" value="1"/>
</dbReference>
<dbReference type="CDD" id="cd00082">
    <property type="entry name" value="HisKA"/>
    <property type="match status" value="1"/>
</dbReference>
<dbReference type="Pfam" id="PF00989">
    <property type="entry name" value="PAS"/>
    <property type="match status" value="1"/>
</dbReference>
<dbReference type="InterPro" id="IPR011006">
    <property type="entry name" value="CheY-like_superfamily"/>
</dbReference>
<dbReference type="InterPro" id="IPR003660">
    <property type="entry name" value="HAMP_dom"/>
</dbReference>
<keyword evidence="8" id="KW-0547">Nucleotide-binding</keyword>
<dbReference type="PROSITE" id="PS50110">
    <property type="entry name" value="RESPONSE_REGULATORY"/>
    <property type="match status" value="2"/>
</dbReference>
<dbReference type="Gene3D" id="6.10.340.10">
    <property type="match status" value="1"/>
</dbReference>
<keyword evidence="6" id="KW-0808">Transferase</keyword>
<dbReference type="NCBIfam" id="TIGR00229">
    <property type="entry name" value="sensory_box"/>
    <property type="match status" value="1"/>
</dbReference>
<evidence type="ECO:0000256" key="12">
    <source>
        <dbReference type="ARBA" id="ARBA00023012"/>
    </source>
</evidence>
<dbReference type="PANTHER" id="PTHR43047:SF72">
    <property type="entry name" value="OSMOSENSING HISTIDINE PROTEIN KINASE SLN1"/>
    <property type="match status" value="1"/>
</dbReference>
<keyword evidence="10" id="KW-0067">ATP-binding</keyword>
<evidence type="ECO:0000256" key="2">
    <source>
        <dbReference type="ARBA" id="ARBA00004651"/>
    </source>
</evidence>
<dbReference type="Pfam" id="PF00512">
    <property type="entry name" value="HisKA"/>
    <property type="match status" value="1"/>
</dbReference>
<dbReference type="AlphaFoldDB" id="A0A1H2R631"/>
<keyword evidence="7 14" id="KW-0812">Transmembrane</keyword>
<dbReference type="RefSeq" id="WP_092679314.1">
    <property type="nucleotide sequence ID" value="NZ_FNMZ01000001.1"/>
</dbReference>
<dbReference type="PROSITE" id="PS50885">
    <property type="entry name" value="HAMP"/>
    <property type="match status" value="1"/>
</dbReference>
<name>A0A1H2R631_9RHOB</name>
<feature type="domain" description="PAS" evidence="17">
    <location>
        <begin position="403"/>
        <end position="473"/>
    </location>
</feature>
<feature type="domain" description="HAMP" evidence="18">
    <location>
        <begin position="344"/>
        <end position="398"/>
    </location>
</feature>
<dbReference type="PROSITE" id="PS50112">
    <property type="entry name" value="PAS"/>
    <property type="match status" value="1"/>
</dbReference>
<dbReference type="PANTHER" id="PTHR43047">
    <property type="entry name" value="TWO-COMPONENT HISTIDINE PROTEIN KINASE"/>
    <property type="match status" value="1"/>
</dbReference>
<dbReference type="Gene3D" id="3.30.565.10">
    <property type="entry name" value="Histidine kinase-like ATPase, C-terminal domain"/>
    <property type="match status" value="1"/>
</dbReference>
<evidence type="ECO:0000256" key="1">
    <source>
        <dbReference type="ARBA" id="ARBA00000085"/>
    </source>
</evidence>
<dbReference type="GO" id="GO:0005524">
    <property type="term" value="F:ATP binding"/>
    <property type="evidence" value="ECO:0007669"/>
    <property type="project" value="UniProtKB-KW"/>
</dbReference>
<reference evidence="19 20" key="1">
    <citation type="submission" date="2016-10" db="EMBL/GenBank/DDBJ databases">
        <authorList>
            <person name="de Groot N.N."/>
        </authorList>
    </citation>
    <scope>NUCLEOTIDE SEQUENCE [LARGE SCALE GENOMIC DNA]</scope>
    <source>
        <strain evidence="19 20">DSM 17890</strain>
    </source>
</reference>
<dbReference type="STRING" id="356660.SAMN05444336_101240"/>
<dbReference type="InterPro" id="IPR035965">
    <property type="entry name" value="PAS-like_dom_sf"/>
</dbReference>
<evidence type="ECO:0000256" key="9">
    <source>
        <dbReference type="ARBA" id="ARBA00022777"/>
    </source>
</evidence>
<dbReference type="InterPro" id="IPR013767">
    <property type="entry name" value="PAS_fold"/>
</dbReference>
<dbReference type="SUPFAM" id="SSF103190">
    <property type="entry name" value="Sensory domain-like"/>
    <property type="match status" value="1"/>
</dbReference>
<keyword evidence="9" id="KW-0418">Kinase</keyword>
<dbReference type="InterPro" id="IPR004358">
    <property type="entry name" value="Sig_transdc_His_kin-like_C"/>
</dbReference>
<dbReference type="InterPro" id="IPR001789">
    <property type="entry name" value="Sig_transdc_resp-reg_receiver"/>
</dbReference>
<dbReference type="InterPro" id="IPR036097">
    <property type="entry name" value="HisK_dim/P_sf"/>
</dbReference>
<evidence type="ECO:0000256" key="14">
    <source>
        <dbReference type="SAM" id="Phobius"/>
    </source>
</evidence>
<dbReference type="InterPro" id="IPR005467">
    <property type="entry name" value="His_kinase_dom"/>
</dbReference>
<dbReference type="PROSITE" id="PS50109">
    <property type="entry name" value="HIS_KIN"/>
    <property type="match status" value="1"/>
</dbReference>
<keyword evidence="14" id="KW-0472">Membrane</keyword>
<feature type="domain" description="Histidine kinase" evidence="15">
    <location>
        <begin position="534"/>
        <end position="753"/>
    </location>
</feature>
<evidence type="ECO:0000256" key="10">
    <source>
        <dbReference type="ARBA" id="ARBA00022840"/>
    </source>
</evidence>
<feature type="domain" description="Response regulatory" evidence="16">
    <location>
        <begin position="771"/>
        <end position="884"/>
    </location>
</feature>
<evidence type="ECO:0000259" key="16">
    <source>
        <dbReference type="PROSITE" id="PS50110"/>
    </source>
</evidence>
<gene>
    <name evidence="19" type="ORF">SAMN05444336_101240</name>
</gene>
<keyword evidence="11 14" id="KW-1133">Transmembrane helix</keyword>
<dbReference type="EC" id="2.7.13.3" evidence="3"/>
<proteinExistence type="predicted"/>
<evidence type="ECO:0000259" key="15">
    <source>
        <dbReference type="PROSITE" id="PS50109"/>
    </source>
</evidence>
<evidence type="ECO:0000256" key="4">
    <source>
        <dbReference type="ARBA" id="ARBA00022475"/>
    </source>
</evidence>
<organism evidence="19 20">
    <name type="scientific">Albimonas donghaensis</name>
    <dbReference type="NCBI Taxonomy" id="356660"/>
    <lineage>
        <taxon>Bacteria</taxon>
        <taxon>Pseudomonadati</taxon>
        <taxon>Pseudomonadota</taxon>
        <taxon>Alphaproteobacteria</taxon>
        <taxon>Rhodobacterales</taxon>
        <taxon>Paracoccaceae</taxon>
        <taxon>Albimonas</taxon>
    </lineage>
</organism>
<comment type="catalytic activity">
    <reaction evidence="1">
        <text>ATP + protein L-histidine = ADP + protein N-phospho-L-histidine.</text>
        <dbReference type="EC" id="2.7.13.3"/>
    </reaction>
</comment>
<protein>
    <recommendedName>
        <fullName evidence="3">histidine kinase</fullName>
        <ecNumber evidence="3">2.7.13.3</ecNumber>
    </recommendedName>
</protein>
<keyword evidence="5 13" id="KW-0597">Phosphoprotein</keyword>
<keyword evidence="4" id="KW-1003">Cell membrane</keyword>
<dbReference type="InterPro" id="IPR036890">
    <property type="entry name" value="HATPase_C_sf"/>
</dbReference>
<dbReference type="GO" id="GO:0005886">
    <property type="term" value="C:plasma membrane"/>
    <property type="evidence" value="ECO:0007669"/>
    <property type="project" value="UniProtKB-SubCell"/>
</dbReference>
<accession>A0A1H2R631</accession>
<dbReference type="PRINTS" id="PR00344">
    <property type="entry name" value="BCTRLSENSOR"/>
</dbReference>
<dbReference type="SUPFAM" id="SSF55785">
    <property type="entry name" value="PYP-like sensor domain (PAS domain)"/>
    <property type="match status" value="1"/>
</dbReference>
<dbReference type="EMBL" id="FNMZ01000001">
    <property type="protein sequence ID" value="SDW14590.1"/>
    <property type="molecule type" value="Genomic_DNA"/>
</dbReference>
<feature type="domain" description="Response regulatory" evidence="16">
    <location>
        <begin position="893"/>
        <end position="1004"/>
    </location>
</feature>
<dbReference type="Proteomes" id="UP000199118">
    <property type="component" value="Unassembled WGS sequence"/>
</dbReference>
<evidence type="ECO:0000256" key="5">
    <source>
        <dbReference type="ARBA" id="ARBA00022553"/>
    </source>
</evidence>
<feature type="modified residue" description="4-aspartylphosphate" evidence="13">
    <location>
        <position position="941"/>
    </location>
</feature>
<dbReference type="Gene3D" id="3.40.50.2300">
    <property type="match status" value="1"/>
</dbReference>
<evidence type="ECO:0000259" key="17">
    <source>
        <dbReference type="PROSITE" id="PS50112"/>
    </source>
</evidence>